<reference evidence="1" key="1">
    <citation type="submission" date="2020-08" db="EMBL/GenBank/DDBJ databases">
        <title>Genome sequencing and assembly of the red palm weevil Rhynchophorus ferrugineus.</title>
        <authorList>
            <person name="Dias G.B."/>
            <person name="Bergman C.M."/>
            <person name="Manee M."/>
        </authorList>
    </citation>
    <scope>NUCLEOTIDE SEQUENCE</scope>
    <source>
        <strain evidence="1">AA-2017</strain>
        <tissue evidence="1">Whole larva</tissue>
    </source>
</reference>
<dbReference type="Proteomes" id="UP000625711">
    <property type="component" value="Unassembled WGS sequence"/>
</dbReference>
<keyword evidence="2" id="KW-1185">Reference proteome</keyword>
<name>A0A834ITI2_RHYFE</name>
<evidence type="ECO:0000313" key="2">
    <source>
        <dbReference type="Proteomes" id="UP000625711"/>
    </source>
</evidence>
<accession>A0A834ITI2</accession>
<evidence type="ECO:0000313" key="1">
    <source>
        <dbReference type="EMBL" id="KAF7286100.1"/>
    </source>
</evidence>
<sequence length="84" mass="9596">MSSTYADGLFLSALVNQTVRWRAANSAEINPNTIRNDPFYLADPETKLEPNLISATDQFKLRSYFRGRSTGRDLLTWVDRLSLQ</sequence>
<dbReference type="AlphaFoldDB" id="A0A834ITI2"/>
<organism evidence="1 2">
    <name type="scientific">Rhynchophorus ferrugineus</name>
    <name type="common">Red palm weevil</name>
    <name type="synonym">Curculio ferrugineus</name>
    <dbReference type="NCBI Taxonomy" id="354439"/>
    <lineage>
        <taxon>Eukaryota</taxon>
        <taxon>Metazoa</taxon>
        <taxon>Ecdysozoa</taxon>
        <taxon>Arthropoda</taxon>
        <taxon>Hexapoda</taxon>
        <taxon>Insecta</taxon>
        <taxon>Pterygota</taxon>
        <taxon>Neoptera</taxon>
        <taxon>Endopterygota</taxon>
        <taxon>Coleoptera</taxon>
        <taxon>Polyphaga</taxon>
        <taxon>Cucujiformia</taxon>
        <taxon>Curculionidae</taxon>
        <taxon>Dryophthorinae</taxon>
        <taxon>Rhynchophorus</taxon>
    </lineage>
</organism>
<proteinExistence type="predicted"/>
<gene>
    <name evidence="1" type="ORF">GWI33_007748</name>
</gene>
<dbReference type="EMBL" id="JAACXV010000037">
    <property type="protein sequence ID" value="KAF7286100.1"/>
    <property type="molecule type" value="Genomic_DNA"/>
</dbReference>
<comment type="caution">
    <text evidence="1">The sequence shown here is derived from an EMBL/GenBank/DDBJ whole genome shotgun (WGS) entry which is preliminary data.</text>
</comment>
<protein>
    <submittedName>
        <fullName evidence="1">Uncharacterized protein</fullName>
    </submittedName>
</protein>